<proteinExistence type="predicted"/>
<feature type="compositionally biased region" description="Polar residues" evidence="1">
    <location>
        <begin position="288"/>
        <end position="300"/>
    </location>
</feature>
<evidence type="ECO:0000256" key="1">
    <source>
        <dbReference type="SAM" id="MobiDB-lite"/>
    </source>
</evidence>
<accession>A0ABQ7ZC09</accession>
<comment type="caution">
    <text evidence="2">The sequence shown here is derived from an EMBL/GenBank/DDBJ whole genome shotgun (WGS) entry which is preliminary data.</text>
</comment>
<dbReference type="EMBL" id="JAGKQM010000015">
    <property type="protein sequence ID" value="KAH0877755.1"/>
    <property type="molecule type" value="Genomic_DNA"/>
</dbReference>
<protein>
    <submittedName>
        <fullName evidence="2">Uncharacterized protein</fullName>
    </submittedName>
</protein>
<feature type="compositionally biased region" description="Polar residues" evidence="1">
    <location>
        <begin position="245"/>
        <end position="255"/>
    </location>
</feature>
<feature type="region of interest" description="Disordered" evidence="1">
    <location>
        <begin position="242"/>
        <end position="326"/>
    </location>
</feature>
<organism evidence="2 3">
    <name type="scientific">Brassica napus</name>
    <name type="common">Rape</name>
    <dbReference type="NCBI Taxonomy" id="3708"/>
    <lineage>
        <taxon>Eukaryota</taxon>
        <taxon>Viridiplantae</taxon>
        <taxon>Streptophyta</taxon>
        <taxon>Embryophyta</taxon>
        <taxon>Tracheophyta</taxon>
        <taxon>Spermatophyta</taxon>
        <taxon>Magnoliopsida</taxon>
        <taxon>eudicotyledons</taxon>
        <taxon>Gunneridae</taxon>
        <taxon>Pentapetalae</taxon>
        <taxon>rosids</taxon>
        <taxon>malvids</taxon>
        <taxon>Brassicales</taxon>
        <taxon>Brassicaceae</taxon>
        <taxon>Brassiceae</taxon>
        <taxon>Brassica</taxon>
    </lineage>
</organism>
<dbReference type="Proteomes" id="UP000824890">
    <property type="component" value="Unassembled WGS sequence"/>
</dbReference>
<sequence>MASGASPKESDESSPFPELEESKEKAYLPSVTQPFQARVDRHGKPFGERVSTKQTRAPPPDTSLHMEHKSSERAREHGTSVNGPLHISPQHVKSREARPQRKVNNRLSLPQKEMMQWREKYPKETHEEEVNSPAIQQITPLRAPLAIEEVQDQLHTPINQPPTREAIMDDLQEVTRQYVNCPDPIESAARRQRVLHGDAHGQMEETADRILTAAVARYQAMFPTPPPQERAIDISTPQLLADSAPMSTEGTNTTDQPKEAQEERFLTEEGTTLRRTNRRRFKPARLRSTVSSPLALQGASSKKRNLARAQRSPNRRSPLTKGWIVP</sequence>
<feature type="compositionally biased region" description="Basic residues" evidence="1">
    <location>
        <begin position="275"/>
        <end position="285"/>
    </location>
</feature>
<name>A0ABQ7ZC09_BRANA</name>
<keyword evidence="3" id="KW-1185">Reference proteome</keyword>
<feature type="compositionally biased region" description="Basic and acidic residues" evidence="1">
    <location>
        <begin position="256"/>
        <end position="267"/>
    </location>
</feature>
<feature type="compositionally biased region" description="Basic and acidic residues" evidence="1">
    <location>
        <begin position="64"/>
        <end position="78"/>
    </location>
</feature>
<evidence type="ECO:0000313" key="3">
    <source>
        <dbReference type="Proteomes" id="UP000824890"/>
    </source>
</evidence>
<feature type="compositionally biased region" description="Basic and acidic residues" evidence="1">
    <location>
        <begin position="38"/>
        <end position="51"/>
    </location>
</feature>
<reference evidence="2 3" key="1">
    <citation type="submission" date="2021-05" db="EMBL/GenBank/DDBJ databases">
        <title>Genome Assembly of Synthetic Allotetraploid Brassica napus Reveals Homoeologous Exchanges between Subgenomes.</title>
        <authorList>
            <person name="Davis J.T."/>
        </authorList>
    </citation>
    <scope>NUCLEOTIDE SEQUENCE [LARGE SCALE GENOMIC DNA]</scope>
    <source>
        <strain evidence="3">cv. Da-Ae</strain>
        <tissue evidence="2">Seedling</tissue>
    </source>
</reference>
<evidence type="ECO:0000313" key="2">
    <source>
        <dbReference type="EMBL" id="KAH0877755.1"/>
    </source>
</evidence>
<gene>
    <name evidence="2" type="ORF">HID58_065149</name>
</gene>
<feature type="region of interest" description="Disordered" evidence="1">
    <location>
        <begin position="1"/>
        <end position="103"/>
    </location>
</feature>